<protein>
    <recommendedName>
        <fullName evidence="2">RNase H type-1 domain-containing protein</fullName>
    </recommendedName>
</protein>
<dbReference type="AlphaFoldDB" id="A0A7J9FR17"/>
<proteinExistence type="predicted"/>
<dbReference type="InterPro" id="IPR002156">
    <property type="entry name" value="RNaseH_domain"/>
</dbReference>
<organism evidence="3 4">
    <name type="scientific">Gossypium trilobum</name>
    <dbReference type="NCBI Taxonomy" id="34281"/>
    <lineage>
        <taxon>Eukaryota</taxon>
        <taxon>Viridiplantae</taxon>
        <taxon>Streptophyta</taxon>
        <taxon>Embryophyta</taxon>
        <taxon>Tracheophyta</taxon>
        <taxon>Spermatophyta</taxon>
        <taxon>Magnoliopsida</taxon>
        <taxon>eudicotyledons</taxon>
        <taxon>Gunneridae</taxon>
        <taxon>Pentapetalae</taxon>
        <taxon>rosids</taxon>
        <taxon>malvids</taxon>
        <taxon>Malvales</taxon>
        <taxon>Malvaceae</taxon>
        <taxon>Malvoideae</taxon>
        <taxon>Gossypium</taxon>
    </lineage>
</organism>
<dbReference type="GO" id="GO:0004523">
    <property type="term" value="F:RNA-DNA hybrid ribonuclease activity"/>
    <property type="evidence" value="ECO:0007669"/>
    <property type="project" value="InterPro"/>
</dbReference>
<comment type="caution">
    <text evidence="3">The sequence shown here is derived from an EMBL/GenBank/DDBJ whole genome shotgun (WGS) entry which is preliminary data.</text>
</comment>
<feature type="transmembrane region" description="Helical" evidence="1">
    <location>
        <begin position="35"/>
        <end position="57"/>
    </location>
</feature>
<accession>A0A7J9FR17</accession>
<keyword evidence="1" id="KW-1133">Transmembrane helix</keyword>
<reference evidence="3 4" key="1">
    <citation type="journal article" date="2019" name="Genome Biol. Evol.">
        <title>Insights into the evolution of the New World diploid cottons (Gossypium, subgenus Houzingenia) based on genome sequencing.</title>
        <authorList>
            <person name="Grover C.E."/>
            <person name="Arick M.A. 2nd"/>
            <person name="Thrash A."/>
            <person name="Conover J.L."/>
            <person name="Sanders W.S."/>
            <person name="Peterson D.G."/>
            <person name="Frelichowski J.E."/>
            <person name="Scheffler J.A."/>
            <person name="Scheffler B.E."/>
            <person name="Wendel J.F."/>
        </authorList>
    </citation>
    <scope>NUCLEOTIDE SEQUENCE [LARGE SCALE GENOMIC DNA]</scope>
    <source>
        <strain evidence="3">8</strain>
        <tissue evidence="3">Leaf</tissue>
    </source>
</reference>
<keyword evidence="4" id="KW-1185">Reference proteome</keyword>
<name>A0A7J9FR17_9ROSI</name>
<keyword evidence="1" id="KW-0472">Membrane</keyword>
<keyword evidence="1" id="KW-0812">Transmembrane</keyword>
<sequence length="117" mass="13025">MNGSSQTYRMSMTWDLEKPIGNAFLGSSYGAYGKIAISLFFKGHLGIVLTLFSCLVFKAELWGILDDLDILIDRGYDNVLVQTDSFEVANVVKKGLTGRSNSALIRKILQLFSRLQL</sequence>
<evidence type="ECO:0000256" key="1">
    <source>
        <dbReference type="SAM" id="Phobius"/>
    </source>
</evidence>
<feature type="domain" description="RNase H type-1" evidence="2">
    <location>
        <begin position="56"/>
        <end position="115"/>
    </location>
</feature>
<evidence type="ECO:0000313" key="3">
    <source>
        <dbReference type="EMBL" id="MBA0787737.1"/>
    </source>
</evidence>
<evidence type="ECO:0000259" key="2">
    <source>
        <dbReference type="Pfam" id="PF13456"/>
    </source>
</evidence>
<dbReference type="Pfam" id="PF13456">
    <property type="entry name" value="RVT_3"/>
    <property type="match status" value="1"/>
</dbReference>
<evidence type="ECO:0000313" key="4">
    <source>
        <dbReference type="Proteomes" id="UP000593568"/>
    </source>
</evidence>
<dbReference type="GO" id="GO:0003676">
    <property type="term" value="F:nucleic acid binding"/>
    <property type="evidence" value="ECO:0007669"/>
    <property type="project" value="InterPro"/>
</dbReference>
<gene>
    <name evidence="3" type="ORF">Gotri_025406</name>
</gene>
<dbReference type="EMBL" id="JABEZW010226394">
    <property type="protein sequence ID" value="MBA0787737.1"/>
    <property type="molecule type" value="Genomic_DNA"/>
</dbReference>
<dbReference type="Proteomes" id="UP000593568">
    <property type="component" value="Unassembled WGS sequence"/>
</dbReference>